<keyword evidence="1" id="KW-0812">Transmembrane</keyword>
<feature type="transmembrane region" description="Helical" evidence="1">
    <location>
        <begin position="304"/>
        <end position="326"/>
    </location>
</feature>
<dbReference type="OrthoDB" id="581211at2"/>
<name>A0A0R3LEG9_9BRAD</name>
<dbReference type="EMBL" id="LLXZ01000118">
    <property type="protein sequence ID" value="KRR06200.1"/>
    <property type="molecule type" value="Genomic_DNA"/>
</dbReference>
<feature type="transmembrane region" description="Helical" evidence="1">
    <location>
        <begin position="401"/>
        <end position="420"/>
    </location>
</feature>
<feature type="transmembrane region" description="Helical" evidence="1">
    <location>
        <begin position="220"/>
        <end position="239"/>
    </location>
</feature>
<evidence type="ECO:0000256" key="1">
    <source>
        <dbReference type="SAM" id="Phobius"/>
    </source>
</evidence>
<protein>
    <recommendedName>
        <fullName evidence="4">PNPLA domain-containing protein</fullName>
    </recommendedName>
</protein>
<proteinExistence type="predicted"/>
<reference evidence="2 3" key="1">
    <citation type="submission" date="2014-03" db="EMBL/GenBank/DDBJ databases">
        <title>Bradyrhizobium valentinum sp. nov., isolated from effective nodules of Lupinus mariae-josephae, a lupine endemic of basic-lime soils in Eastern Spain.</title>
        <authorList>
            <person name="Duran D."/>
            <person name="Rey L."/>
            <person name="Navarro A."/>
            <person name="Busquets A."/>
            <person name="Imperial J."/>
            <person name="Ruiz-Argueso T."/>
        </authorList>
    </citation>
    <scope>NUCLEOTIDE SEQUENCE [LARGE SCALE GENOMIC DNA]</scope>
    <source>
        <strain evidence="2 3">PAC68</strain>
    </source>
</reference>
<evidence type="ECO:0000313" key="3">
    <source>
        <dbReference type="Proteomes" id="UP000050863"/>
    </source>
</evidence>
<dbReference type="RefSeq" id="WP_057836833.1">
    <property type="nucleotide sequence ID" value="NZ_LLXZ01000118.1"/>
</dbReference>
<feature type="transmembrane region" description="Helical" evidence="1">
    <location>
        <begin position="251"/>
        <end position="269"/>
    </location>
</feature>
<feature type="transmembrane region" description="Helical" evidence="1">
    <location>
        <begin position="367"/>
        <end position="389"/>
    </location>
</feature>
<evidence type="ECO:0008006" key="4">
    <source>
        <dbReference type="Google" id="ProtNLM"/>
    </source>
</evidence>
<evidence type="ECO:0000313" key="2">
    <source>
        <dbReference type="EMBL" id="KRR06200.1"/>
    </source>
</evidence>
<dbReference type="AlphaFoldDB" id="A0A0R3LEG9"/>
<dbReference type="STRING" id="280332.CQ12_11480"/>
<sequence length="777" mass="84072">MVDQLKPSETPLQPWLPATTSKLQVTLYVDKLINEKVTTTVIPIDGREVSEVRELLSVVHRQLGSYPPSGRVPLKPWAVGALNDILVGKPRIDEEGGAVLEVAIEKPGRFAAVSRSAERVLVQLGPLLAMVALFAWGVFYSGQGRDLARSGQEGIWFWMGLAFSAAVVLAVFGACAHALLGFFEGTADRVSGKIVSSFQLVFPILMYLVGYLIWSPSPSPATPLFVLSLFGCLWLMRLLFYGAYFLVKFKWVAGLVGAGVILAIGFFPSEVGEKLGSAVVIGLAISAWMLVLTEITRWRRAKHISVVHLLMILVIGGLALRFLAWATLPLGNNLDWIRGTASHASSPTMDDAYASAMAFQPRDGATLVIIAAAGGGIRASYWTSLVLTHATDNAPTMRNKLFLASGVSGGSVGLALYRALIGLPAPPCRGESGKFSYQSCVTEFHKHDFLAGIIGATLTGQLLNLVVPVFPLRSEVLERTWEQRWADILPSAPNLFSASFRSLWRGQPDTWEPALALNTTSVGGGYRIAISSLDVHWIEPHSQCRPNIAEQLDLPLSAAANASARFPYLEEWGWFRLVKRDAANSACSDVIGVADGGFYDNYGAATALDAYKYLKSISNTGDKAPRIIVIQITSDPDCGSMALLDGNDGRLAECSNAKKRQQEELSLKATGYDAIQSLALFGSSRVGAPGPFGVAMQARSMSGIRIALELRNEVIGRGDKYYHFSLAGVLESPLGWTLSSHARRQITALLEGGYNRTSMDELVKELNRGSSMEVRPP</sequence>
<feature type="transmembrane region" description="Helical" evidence="1">
    <location>
        <begin position="155"/>
        <end position="182"/>
    </location>
</feature>
<feature type="transmembrane region" description="Helical" evidence="1">
    <location>
        <begin position="275"/>
        <end position="292"/>
    </location>
</feature>
<organism evidence="2 3">
    <name type="scientific">Bradyrhizobium jicamae</name>
    <dbReference type="NCBI Taxonomy" id="280332"/>
    <lineage>
        <taxon>Bacteria</taxon>
        <taxon>Pseudomonadati</taxon>
        <taxon>Pseudomonadota</taxon>
        <taxon>Alphaproteobacteria</taxon>
        <taxon>Hyphomicrobiales</taxon>
        <taxon>Nitrobacteraceae</taxon>
        <taxon>Bradyrhizobium</taxon>
    </lineage>
</organism>
<keyword evidence="1" id="KW-1133">Transmembrane helix</keyword>
<gene>
    <name evidence="2" type="ORF">CQ12_11480</name>
</gene>
<keyword evidence="3" id="KW-1185">Reference proteome</keyword>
<accession>A0A0R3LEG9</accession>
<keyword evidence="1" id="KW-0472">Membrane</keyword>
<dbReference type="Proteomes" id="UP000050863">
    <property type="component" value="Unassembled WGS sequence"/>
</dbReference>
<comment type="caution">
    <text evidence="2">The sequence shown here is derived from an EMBL/GenBank/DDBJ whole genome shotgun (WGS) entry which is preliminary data.</text>
</comment>
<feature type="transmembrane region" description="Helical" evidence="1">
    <location>
        <begin position="124"/>
        <end position="143"/>
    </location>
</feature>
<feature type="transmembrane region" description="Helical" evidence="1">
    <location>
        <begin position="194"/>
        <end position="214"/>
    </location>
</feature>